<feature type="chain" id="PRO_5016714951" evidence="2">
    <location>
        <begin position="23"/>
        <end position="131"/>
    </location>
</feature>
<dbReference type="Proteomes" id="UP000255248">
    <property type="component" value="Unassembled WGS sequence"/>
</dbReference>
<evidence type="ECO:0000313" key="4">
    <source>
        <dbReference type="Proteomes" id="UP000255248"/>
    </source>
</evidence>
<dbReference type="Pfam" id="PF04076">
    <property type="entry name" value="BOF"/>
    <property type="match status" value="1"/>
</dbReference>
<gene>
    <name evidence="3" type="primary">ygiW_3</name>
    <name evidence="3" type="ORF">NCTC12121_03238</name>
</gene>
<protein>
    <submittedName>
        <fullName evidence="3">Uncharacterized conserved protein</fullName>
    </submittedName>
</protein>
<name>A0A376DMA1_9GAMM</name>
<keyword evidence="1 2" id="KW-0732">Signal</keyword>
<dbReference type="Gene3D" id="2.40.50.200">
    <property type="entry name" value="Bacterial OB-fold"/>
    <property type="match status" value="1"/>
</dbReference>
<dbReference type="PANTHER" id="PTHR36571">
    <property type="entry name" value="PROTEIN YGIW"/>
    <property type="match status" value="1"/>
</dbReference>
<dbReference type="InterPro" id="IPR036700">
    <property type="entry name" value="BOBF_sf"/>
</dbReference>
<dbReference type="InterPro" id="IPR005220">
    <property type="entry name" value="CarO-like"/>
</dbReference>
<evidence type="ECO:0000256" key="1">
    <source>
        <dbReference type="ARBA" id="ARBA00022729"/>
    </source>
</evidence>
<feature type="signal peptide" evidence="2">
    <location>
        <begin position="1"/>
        <end position="22"/>
    </location>
</feature>
<proteinExistence type="predicted"/>
<sequence>MIAMYKFSLSALVLLVSVNASAAFTNNSAPNYGPGGFSGPVTGAVNSAEINGYSWMQDDKPVVLEGRIVSSLGGEHYLFQDAKGNVMVEIDQEAWWGVSATPQTRLRLYGSVDKDVAERVSVDVDRVEVLR</sequence>
<dbReference type="NCBIfam" id="NF033674">
    <property type="entry name" value="stress_OB_fold"/>
    <property type="match status" value="1"/>
</dbReference>
<reference evidence="3 4" key="1">
    <citation type="submission" date="2018-06" db="EMBL/GenBank/DDBJ databases">
        <authorList>
            <consortium name="Pathogen Informatics"/>
            <person name="Doyle S."/>
        </authorList>
    </citation>
    <scope>NUCLEOTIDE SEQUENCE [LARGE SCALE GENOMIC DNA]</scope>
    <source>
        <strain evidence="3 4">NCTC12121</strain>
    </source>
</reference>
<accession>A0A376DMA1</accession>
<dbReference type="AlphaFoldDB" id="A0A376DMA1"/>
<dbReference type="SUPFAM" id="SSF101756">
    <property type="entry name" value="Hypothetical protein YgiW"/>
    <property type="match status" value="1"/>
</dbReference>
<evidence type="ECO:0000256" key="2">
    <source>
        <dbReference type="SAM" id="SignalP"/>
    </source>
</evidence>
<dbReference type="STRING" id="93378.A9798_15620"/>
<dbReference type="EMBL" id="UFXZ01000001">
    <property type="protein sequence ID" value="STC91864.1"/>
    <property type="molecule type" value="Genomic_DNA"/>
</dbReference>
<organism evidence="3 4">
    <name type="scientific">Edwardsiella hoshinae</name>
    <dbReference type="NCBI Taxonomy" id="93378"/>
    <lineage>
        <taxon>Bacteria</taxon>
        <taxon>Pseudomonadati</taxon>
        <taxon>Pseudomonadota</taxon>
        <taxon>Gammaproteobacteria</taxon>
        <taxon>Enterobacterales</taxon>
        <taxon>Hafniaceae</taxon>
        <taxon>Edwardsiella</taxon>
    </lineage>
</organism>
<evidence type="ECO:0000313" key="3">
    <source>
        <dbReference type="EMBL" id="STC91864.1"/>
    </source>
</evidence>
<dbReference type="PANTHER" id="PTHR36571:SF1">
    <property type="entry name" value="PROTEIN YGIW"/>
    <property type="match status" value="1"/>
</dbReference>